<organism evidence="1 2">
    <name type="scientific">Halocaridina rubra</name>
    <name type="common">Hawaiian red shrimp</name>
    <dbReference type="NCBI Taxonomy" id="373956"/>
    <lineage>
        <taxon>Eukaryota</taxon>
        <taxon>Metazoa</taxon>
        <taxon>Ecdysozoa</taxon>
        <taxon>Arthropoda</taxon>
        <taxon>Crustacea</taxon>
        <taxon>Multicrustacea</taxon>
        <taxon>Malacostraca</taxon>
        <taxon>Eumalacostraca</taxon>
        <taxon>Eucarida</taxon>
        <taxon>Decapoda</taxon>
        <taxon>Pleocyemata</taxon>
        <taxon>Caridea</taxon>
        <taxon>Atyoidea</taxon>
        <taxon>Atyidae</taxon>
        <taxon>Halocaridina</taxon>
    </lineage>
</organism>
<dbReference type="Proteomes" id="UP001381693">
    <property type="component" value="Unassembled WGS sequence"/>
</dbReference>
<keyword evidence="2" id="KW-1185">Reference proteome</keyword>
<proteinExistence type="predicted"/>
<comment type="caution">
    <text evidence="1">The sequence shown here is derived from an EMBL/GenBank/DDBJ whole genome shotgun (WGS) entry which is preliminary data.</text>
</comment>
<name>A0AAN8XIQ0_HALRR</name>
<sequence length="188" mass="21237">MALTTLDTHLSTQTLGRTAHTMAHTQISVTHPSAGTDTRIHGLIPEHTIMMNSLQNHTIETNHGQIQEQTTTMTMDTNLLKHVKIVTLVHVNAQSLLAHFEIIMLTKDYNIDILCGSFCIQIDSDEVNSADKGGTLNVMLYRNMCYKLLWKRMIHRVMVKLPLSVDNDEKPVVSTRELATWKPVVDHD</sequence>
<evidence type="ECO:0000313" key="2">
    <source>
        <dbReference type="Proteomes" id="UP001381693"/>
    </source>
</evidence>
<dbReference type="EMBL" id="JAXCGZ010004041">
    <property type="protein sequence ID" value="KAK7082398.1"/>
    <property type="molecule type" value="Genomic_DNA"/>
</dbReference>
<gene>
    <name evidence="1" type="ORF">SK128_020296</name>
</gene>
<accession>A0AAN8XIQ0</accession>
<evidence type="ECO:0000313" key="1">
    <source>
        <dbReference type="EMBL" id="KAK7082398.1"/>
    </source>
</evidence>
<reference evidence="1 2" key="1">
    <citation type="submission" date="2023-11" db="EMBL/GenBank/DDBJ databases">
        <title>Halocaridina rubra genome assembly.</title>
        <authorList>
            <person name="Smith C."/>
        </authorList>
    </citation>
    <scope>NUCLEOTIDE SEQUENCE [LARGE SCALE GENOMIC DNA]</scope>
    <source>
        <strain evidence="1">EP-1</strain>
        <tissue evidence="1">Whole</tissue>
    </source>
</reference>
<dbReference type="AlphaFoldDB" id="A0AAN8XIQ0"/>
<protein>
    <submittedName>
        <fullName evidence="1">Uncharacterized protein</fullName>
    </submittedName>
</protein>